<dbReference type="eggNOG" id="COG3115">
    <property type="taxonomic scope" value="Bacteria"/>
</dbReference>
<dbReference type="STRING" id="1003195.SCATT_23180"/>
<dbReference type="GO" id="GO:0008360">
    <property type="term" value="P:regulation of cell shape"/>
    <property type="evidence" value="ECO:0007669"/>
    <property type="project" value="UniProtKB-KW"/>
</dbReference>
<evidence type="ECO:0000259" key="11">
    <source>
        <dbReference type="Pfam" id="PF00768"/>
    </source>
</evidence>
<dbReference type="SUPFAM" id="SSF56601">
    <property type="entry name" value="beta-lactamase/transpeptidase-like"/>
    <property type="match status" value="1"/>
</dbReference>
<feature type="compositionally biased region" description="Low complexity" evidence="10">
    <location>
        <begin position="74"/>
        <end position="89"/>
    </location>
</feature>
<feature type="region of interest" description="Disordered" evidence="10">
    <location>
        <begin position="1"/>
        <end position="300"/>
    </location>
</feature>
<evidence type="ECO:0000256" key="4">
    <source>
        <dbReference type="ARBA" id="ARBA00022960"/>
    </source>
</evidence>
<dbReference type="HOGENOM" id="CLU_011372_0_0_11"/>
<dbReference type="Pfam" id="PF00768">
    <property type="entry name" value="Peptidase_S11"/>
    <property type="match status" value="1"/>
</dbReference>
<dbReference type="InterPro" id="IPR001967">
    <property type="entry name" value="Peptidase_S11_N"/>
</dbReference>
<evidence type="ECO:0000313" key="12">
    <source>
        <dbReference type="EMBL" id="AEW94689.1"/>
    </source>
</evidence>
<dbReference type="OrthoDB" id="3530815at2"/>
<feature type="compositionally biased region" description="Low complexity" evidence="10">
    <location>
        <begin position="124"/>
        <end position="135"/>
    </location>
</feature>
<dbReference type="GO" id="GO:0006508">
    <property type="term" value="P:proteolysis"/>
    <property type="evidence" value="ECO:0007669"/>
    <property type="project" value="InterPro"/>
</dbReference>
<keyword evidence="12" id="KW-0645">Protease</keyword>
<feature type="binding site" evidence="8">
    <location>
        <position position="558"/>
    </location>
    <ligand>
        <name>substrate</name>
    </ligand>
</feature>
<evidence type="ECO:0000256" key="5">
    <source>
        <dbReference type="ARBA" id="ARBA00022984"/>
    </source>
</evidence>
<feature type="active site" evidence="7">
    <location>
        <position position="456"/>
    </location>
</feature>
<dbReference type="eggNOG" id="COG1686">
    <property type="taxonomic scope" value="Bacteria"/>
</dbReference>
<protein>
    <submittedName>
        <fullName evidence="12">Peptidase S11 D-alanyl-D-alanine carboxypeptidase 1</fullName>
    </submittedName>
</protein>
<dbReference type="PATRIC" id="fig|1003195.11.peg.3845"/>
<evidence type="ECO:0000256" key="10">
    <source>
        <dbReference type="SAM" id="MobiDB-lite"/>
    </source>
</evidence>
<evidence type="ECO:0000256" key="7">
    <source>
        <dbReference type="PIRSR" id="PIRSR618044-1"/>
    </source>
</evidence>
<feature type="compositionally biased region" description="Low complexity" evidence="10">
    <location>
        <begin position="249"/>
        <end position="275"/>
    </location>
</feature>
<evidence type="ECO:0000256" key="9">
    <source>
        <dbReference type="RuleBase" id="RU004016"/>
    </source>
</evidence>
<sequence>MAGDSPGKAGHQESLGETTARAGLTSDPRLEVTRKVSAVATADESTPDGVAASGEGRTAAPEEATSPDVPATKSAADAPEPSADPAPAEDAADDTGKPSAPEPAKDEDEDGDETADASAKPATPADEPAASSKPEAPADKADASETPAEPDPSSDKPAGFGKAPAPWGKAAASESSAPAKPEAPATADVPAKTEAPAAKPATPEGKPAAPAPAASAKAEAPAPKAETPAAKTETPAKTGSSSDKSAGFGAAPAPWGKATAEAAAASEKSSGTATAPEERERTRQQPLPPDPLKLLAELTNTPPPPETLLRTVVRRVKIWTPLVALLVIVFCVVQAVRPLPTPELKLTATPSYTIQGGPFTPPWPSEGQAAVAVAGLGVVGTYGAQKPAPTASMAKTMTAYLVLRDHPLKGDQPGPKITVDDQADKEAHNADESRVPVHKGQQFTEHQMLEMLMIPSGNNVARLLGRWDSGTDAAFVKKMNDTAKQLGMADTTYTDPSGLDAGTRSTALDQIKLAQAVMGDAVFRDVVAMPQADIPGLPGRIYNNNSLLTKITGMLGIKTGSSTPAGGNLLWAARRTIDGKPQLILGAVMGQQSGYSPDASLQKAIAASEKVITQVQSGLTSAQVIKKGQVVGYVDDGLGGRTAVVAGGDLSAVGWPGMRAKLSLTANGKGVPHQAKAGTAIGTLSFGAGPAATQVPAVLQSALNAPGFFDKLGNF</sequence>
<feature type="compositionally biased region" description="Acidic residues" evidence="10">
    <location>
        <begin position="105"/>
        <end position="115"/>
    </location>
</feature>
<reference evidence="13" key="1">
    <citation type="submission" date="2011-12" db="EMBL/GenBank/DDBJ databases">
        <title>Complete genome sequence of Streptomyces cattleya strain DSM 46488.</title>
        <authorList>
            <person name="Ou H.-Y."/>
            <person name="Li P."/>
            <person name="Zhao C."/>
            <person name="O'Hagan D."/>
            <person name="Deng Z."/>
        </authorList>
    </citation>
    <scope>NUCLEOTIDE SEQUENCE [LARGE SCALE GENOMIC DNA]</scope>
    <source>
        <strain evidence="13">ATCC 35852 / DSM 46488 / JCM 4925 / NBRC 14057 / NRRL 8057</strain>
    </source>
</reference>
<keyword evidence="3" id="KW-0378">Hydrolase</keyword>
<dbReference type="GO" id="GO:0071555">
    <property type="term" value="P:cell wall organization"/>
    <property type="evidence" value="ECO:0007669"/>
    <property type="project" value="UniProtKB-KW"/>
</dbReference>
<proteinExistence type="inferred from homology"/>
<keyword evidence="2" id="KW-0732">Signal</keyword>
<dbReference type="EMBL" id="CP003219">
    <property type="protein sequence ID" value="AEW94689.1"/>
    <property type="molecule type" value="Genomic_DNA"/>
</dbReference>
<dbReference type="PRINTS" id="PR00725">
    <property type="entry name" value="DADACBPTASE1"/>
</dbReference>
<evidence type="ECO:0000256" key="8">
    <source>
        <dbReference type="PIRSR" id="PIRSR618044-2"/>
    </source>
</evidence>
<dbReference type="PANTHER" id="PTHR21581:SF33">
    <property type="entry name" value="D-ALANYL-D-ALANINE CARBOXYPEPTIDASE DACB"/>
    <property type="match status" value="1"/>
</dbReference>
<evidence type="ECO:0000313" key="13">
    <source>
        <dbReference type="Proteomes" id="UP000007842"/>
    </source>
</evidence>
<dbReference type="KEGG" id="sct:SCAT_2332"/>
<feature type="domain" description="Peptidase S11 D-alanyl-D-alanine carboxypeptidase A N-terminal" evidence="11">
    <location>
        <begin position="385"/>
        <end position="575"/>
    </location>
</feature>
<accession>G8WQF7</accession>
<keyword evidence="13" id="KW-1185">Reference proteome</keyword>
<feature type="compositionally biased region" description="Low complexity" evidence="10">
    <location>
        <begin position="156"/>
        <end position="238"/>
    </location>
</feature>
<evidence type="ECO:0000256" key="2">
    <source>
        <dbReference type="ARBA" id="ARBA00022729"/>
    </source>
</evidence>
<dbReference type="KEGG" id="scy:SCATT_23180"/>
<evidence type="ECO:0000256" key="3">
    <source>
        <dbReference type="ARBA" id="ARBA00022801"/>
    </source>
</evidence>
<dbReference type="RefSeq" id="WP_014143078.1">
    <property type="nucleotide sequence ID" value="NC_016111.1"/>
</dbReference>
<dbReference type="Proteomes" id="UP000007842">
    <property type="component" value="Chromosome"/>
</dbReference>
<feature type="compositionally biased region" description="Basic and acidic residues" evidence="10">
    <location>
        <begin position="418"/>
        <end position="435"/>
    </location>
</feature>
<keyword evidence="6" id="KW-0961">Cell wall biogenesis/degradation</keyword>
<feature type="active site" description="Acyl-ester intermediate" evidence="7">
    <location>
        <position position="392"/>
    </location>
</feature>
<dbReference type="GO" id="GO:0009252">
    <property type="term" value="P:peptidoglycan biosynthetic process"/>
    <property type="evidence" value="ECO:0007669"/>
    <property type="project" value="UniProtKB-KW"/>
</dbReference>
<evidence type="ECO:0000256" key="6">
    <source>
        <dbReference type="ARBA" id="ARBA00023316"/>
    </source>
</evidence>
<organism evidence="12 13">
    <name type="scientific">Streptantibioticus cattleyicolor (strain ATCC 35852 / DSM 46488 / JCM 4925 / NBRC 14057 / NRRL 8057)</name>
    <name type="common">Streptomyces cattleya</name>
    <dbReference type="NCBI Taxonomy" id="1003195"/>
    <lineage>
        <taxon>Bacteria</taxon>
        <taxon>Bacillati</taxon>
        <taxon>Actinomycetota</taxon>
        <taxon>Actinomycetes</taxon>
        <taxon>Kitasatosporales</taxon>
        <taxon>Streptomycetaceae</taxon>
        <taxon>Streptantibioticus</taxon>
    </lineage>
</organism>
<feature type="region of interest" description="Disordered" evidence="10">
    <location>
        <begin position="407"/>
        <end position="438"/>
    </location>
</feature>
<dbReference type="InterPro" id="IPR012338">
    <property type="entry name" value="Beta-lactam/transpept-like"/>
</dbReference>
<keyword evidence="4" id="KW-0133">Cell shape</keyword>
<name>F8JY97_STREN</name>
<feature type="active site" description="Proton acceptor" evidence="7">
    <location>
        <position position="395"/>
    </location>
</feature>
<dbReference type="GO" id="GO:0009002">
    <property type="term" value="F:serine-type D-Ala-D-Ala carboxypeptidase activity"/>
    <property type="evidence" value="ECO:0007669"/>
    <property type="project" value="InterPro"/>
</dbReference>
<accession>F8JY97</accession>
<gene>
    <name evidence="12" type="ordered locus">SCATT_23180</name>
</gene>
<dbReference type="Gene3D" id="3.40.710.10">
    <property type="entry name" value="DD-peptidase/beta-lactamase superfamily"/>
    <property type="match status" value="1"/>
</dbReference>
<comment type="similarity">
    <text evidence="1 9">Belongs to the peptidase S11 family.</text>
</comment>
<evidence type="ECO:0000256" key="1">
    <source>
        <dbReference type="ARBA" id="ARBA00007164"/>
    </source>
</evidence>
<dbReference type="PANTHER" id="PTHR21581">
    <property type="entry name" value="D-ALANYL-D-ALANINE CARBOXYPEPTIDASE"/>
    <property type="match status" value="1"/>
</dbReference>
<dbReference type="AlphaFoldDB" id="F8JY97"/>
<keyword evidence="5" id="KW-0573">Peptidoglycan synthesis</keyword>
<keyword evidence="12" id="KW-0121">Carboxypeptidase</keyword>
<dbReference type="InterPro" id="IPR018044">
    <property type="entry name" value="Peptidase_S11"/>
</dbReference>